<evidence type="ECO:0000313" key="2">
    <source>
        <dbReference type="EMBL" id="NEC56684.1"/>
    </source>
</evidence>
<proteinExistence type="predicted"/>
<dbReference type="RefSeq" id="WP_161269432.1">
    <property type="nucleotide sequence ID" value="NZ_JAAGNC010000075.1"/>
</dbReference>
<organism evidence="2 3">
    <name type="scientific">Amycolatopsis rubida</name>
    <dbReference type="NCBI Taxonomy" id="112413"/>
    <lineage>
        <taxon>Bacteria</taxon>
        <taxon>Bacillati</taxon>
        <taxon>Actinomycetota</taxon>
        <taxon>Actinomycetes</taxon>
        <taxon>Pseudonocardiales</taxon>
        <taxon>Pseudonocardiaceae</taxon>
        <taxon>Amycolatopsis</taxon>
    </lineage>
</organism>
<gene>
    <name evidence="2" type="ORF">G3I59_14080</name>
</gene>
<accession>A0ABX0BQL7</accession>
<comment type="caution">
    <text evidence="2">The sequence shown here is derived from an EMBL/GenBank/DDBJ whole genome shotgun (WGS) entry which is preliminary data.</text>
</comment>
<evidence type="ECO:0000313" key="3">
    <source>
        <dbReference type="Proteomes" id="UP000470404"/>
    </source>
</evidence>
<name>A0ABX0BQL7_9PSEU</name>
<sequence>MRDTLAAEFRDKFPADAPGFLGKALAAKAVQLLTGRTLAEAVSSVTDGHDDLGIDALAFSLPTNELWLVQAKWSDQGRAVFRAADADRLVRGFQALDNFEFDRMNPRLRTFADQVRRMLATPDVRVHLVAAVMTESGVAQPVQNMIDAAASDLPCSVDLHVLTAADFHVAAREYLQPGPVSIDATFSDGWSTIDYPYRSYVGMVPAAQVARWYLDNGPALMIRNARNALATSEISESLLASPLKNPEQFVFLNNGITVVCDGAVLEPLAADGRTQPARLRLSGAAIVNGVQTALALYRTYENNPRSLDDARVVLRVVVAEDAREGVAETIAVATNIQNRMEPRDFATLDELQIRIREDFKVSLNKDYALRRRELPPAPDAGCTADEAALALACAHPDPAMVSRIVSSADFLWTPGPDGAYTALFGHRPPAREIWRSVLRLRALRKAVHEHAARLTGRQAAIAEKGELVVAHILFQRADLHDDVPAVLSAISAAMDARFGDVGFVSAVLGNPQRCAELIGAVVTAIDKNEETDA</sequence>
<dbReference type="EMBL" id="JAAGNC010000075">
    <property type="protein sequence ID" value="NEC56684.1"/>
    <property type="molecule type" value="Genomic_DNA"/>
</dbReference>
<feature type="domain" description="Abortive phage infection protein C-terminal" evidence="1">
    <location>
        <begin position="223"/>
        <end position="360"/>
    </location>
</feature>
<protein>
    <recommendedName>
        <fullName evidence="1">Abortive phage infection protein C-terminal domain-containing protein</fullName>
    </recommendedName>
</protein>
<keyword evidence="3" id="KW-1185">Reference proteome</keyword>
<dbReference type="InterPro" id="IPR018891">
    <property type="entry name" value="AIPR_C"/>
</dbReference>
<dbReference type="Pfam" id="PF10592">
    <property type="entry name" value="AIPR"/>
    <property type="match status" value="1"/>
</dbReference>
<reference evidence="2 3" key="1">
    <citation type="submission" date="2020-01" db="EMBL/GenBank/DDBJ databases">
        <title>Insect and environment-associated Actinomycetes.</title>
        <authorList>
            <person name="Currrie C."/>
            <person name="Chevrette M."/>
            <person name="Carlson C."/>
            <person name="Stubbendieck R."/>
            <person name="Wendt-Pienkowski E."/>
        </authorList>
    </citation>
    <scope>NUCLEOTIDE SEQUENCE [LARGE SCALE GENOMIC DNA]</scope>
    <source>
        <strain evidence="2 3">SID8386</strain>
    </source>
</reference>
<evidence type="ECO:0000259" key="1">
    <source>
        <dbReference type="Pfam" id="PF10592"/>
    </source>
</evidence>
<dbReference type="Proteomes" id="UP000470404">
    <property type="component" value="Unassembled WGS sequence"/>
</dbReference>